<dbReference type="PANTHER" id="PTHR11552:SF147">
    <property type="entry name" value="CHOLINE DEHYDROGENASE, MITOCHONDRIAL"/>
    <property type="match status" value="1"/>
</dbReference>
<keyword evidence="4 6" id="KW-0274">FAD</keyword>
<evidence type="ECO:0000259" key="9">
    <source>
        <dbReference type="PROSITE" id="PS00624"/>
    </source>
</evidence>
<dbReference type="GO" id="GO:0016614">
    <property type="term" value="F:oxidoreductase activity, acting on CH-OH group of donors"/>
    <property type="evidence" value="ECO:0007669"/>
    <property type="project" value="InterPro"/>
</dbReference>
<sequence>MSQNAEFDYIVVGAGAAGCVVASRLSEDPSISVCLLEAGGPDSHPLVHMPAGVGAMVPTSINNWQYQTVPQPGLNGRVGYQPRGKTLGGSSSINAMAYHRGHPRDFDRWAALGNPGWSYEEVLPFFKRAEHNEHFKDELHGQNGPLNVRFHSSPNPFGETFVEAGVQAGYPPCPDQNGATMEGFGRVQVMQKDGQRCSAAKAYLTPNRHRQNLHIETHAHATRILFDGKRAVGIEFVQNGVKRTLRARHELIVSSGAFNSPQLLLLSGVGPTSQLLKFDIPVVHELPGVGQNLVDHIDYVHSYRVKSRNLIGLSLAGAWDIAKAAIRYWRRRSGPLTTNFAEACAFVKTSPELAQADIELALTIAMFADHGRTLYRGHGLSLHACLLHPKSVGQLTLASADPMVAPLIDPAFLTHPDDIKTLIAGYRIIQRVMATPAFKAISPTDVIDAPMNTDAEVEQVLRNRSDTLYHPIGTCKMGADELAVVDARLKVHGLEGLRVVDASIMPTIIGCSTTAATVMIGEKAAEFIRQDRAASASLSSKDDHESSTQPYPA</sequence>
<dbReference type="PROSITE" id="PS00624">
    <property type="entry name" value="GMC_OXRED_2"/>
    <property type="match status" value="1"/>
</dbReference>
<dbReference type="InterPro" id="IPR012132">
    <property type="entry name" value="GMC_OxRdtase"/>
</dbReference>
<dbReference type="AlphaFoldDB" id="A0A423HS29"/>
<gene>
    <name evidence="10" type="ORF">BK660_26870</name>
</gene>
<accession>A0A423HS29</accession>
<evidence type="ECO:0000313" key="10">
    <source>
        <dbReference type="EMBL" id="RON15967.1"/>
    </source>
</evidence>
<evidence type="ECO:0000256" key="2">
    <source>
        <dbReference type="ARBA" id="ARBA00010790"/>
    </source>
</evidence>
<evidence type="ECO:0000256" key="6">
    <source>
        <dbReference type="RuleBase" id="RU003968"/>
    </source>
</evidence>
<dbReference type="InterPro" id="IPR007867">
    <property type="entry name" value="GMC_OxRtase_C"/>
</dbReference>
<dbReference type="InterPro" id="IPR036188">
    <property type="entry name" value="FAD/NAD-bd_sf"/>
</dbReference>
<dbReference type="PANTHER" id="PTHR11552">
    <property type="entry name" value="GLUCOSE-METHANOL-CHOLINE GMC OXIDOREDUCTASE"/>
    <property type="match status" value="1"/>
</dbReference>
<dbReference type="Gene3D" id="3.50.50.60">
    <property type="entry name" value="FAD/NAD(P)-binding domain"/>
    <property type="match status" value="1"/>
</dbReference>
<name>A0A423HS29_9PSED</name>
<keyword evidence="3 6" id="KW-0285">Flavoprotein</keyword>
<dbReference type="Pfam" id="PF00732">
    <property type="entry name" value="GMC_oxred_N"/>
    <property type="match status" value="1"/>
</dbReference>
<feature type="region of interest" description="Disordered" evidence="7">
    <location>
        <begin position="532"/>
        <end position="553"/>
    </location>
</feature>
<dbReference type="GO" id="GO:0050660">
    <property type="term" value="F:flavin adenine dinucleotide binding"/>
    <property type="evidence" value="ECO:0007669"/>
    <property type="project" value="InterPro"/>
</dbReference>
<organism evidence="10 11">
    <name type="scientific">Pseudomonas brassicacearum</name>
    <dbReference type="NCBI Taxonomy" id="930166"/>
    <lineage>
        <taxon>Bacteria</taxon>
        <taxon>Pseudomonadati</taxon>
        <taxon>Pseudomonadota</taxon>
        <taxon>Gammaproteobacteria</taxon>
        <taxon>Pseudomonadales</taxon>
        <taxon>Pseudomonadaceae</taxon>
        <taxon>Pseudomonas</taxon>
    </lineage>
</organism>
<evidence type="ECO:0000256" key="4">
    <source>
        <dbReference type="ARBA" id="ARBA00022827"/>
    </source>
</evidence>
<evidence type="ECO:0000313" key="11">
    <source>
        <dbReference type="Proteomes" id="UP000285636"/>
    </source>
</evidence>
<evidence type="ECO:0000259" key="8">
    <source>
        <dbReference type="PROSITE" id="PS00623"/>
    </source>
</evidence>
<comment type="cofactor">
    <cofactor evidence="1">
        <name>FAD</name>
        <dbReference type="ChEBI" id="CHEBI:57692"/>
    </cofactor>
</comment>
<dbReference type="EMBL" id="MOBK01000014">
    <property type="protein sequence ID" value="RON15967.1"/>
    <property type="molecule type" value="Genomic_DNA"/>
</dbReference>
<feature type="domain" description="Glucose-methanol-choline oxidoreductase N-terminal" evidence="8">
    <location>
        <begin position="84"/>
        <end position="107"/>
    </location>
</feature>
<dbReference type="Gene3D" id="3.30.560.10">
    <property type="entry name" value="Glucose Oxidase, domain 3"/>
    <property type="match status" value="1"/>
</dbReference>
<dbReference type="SUPFAM" id="SSF51905">
    <property type="entry name" value="FAD/NAD(P)-binding domain"/>
    <property type="match status" value="1"/>
</dbReference>
<evidence type="ECO:0000256" key="1">
    <source>
        <dbReference type="ARBA" id="ARBA00001974"/>
    </source>
</evidence>
<keyword evidence="5" id="KW-0560">Oxidoreductase</keyword>
<evidence type="ECO:0000256" key="5">
    <source>
        <dbReference type="ARBA" id="ARBA00023002"/>
    </source>
</evidence>
<protein>
    <submittedName>
        <fullName evidence="10">Glucose-methanol-choline oxidoreductase</fullName>
    </submittedName>
</protein>
<dbReference type="InterPro" id="IPR000172">
    <property type="entry name" value="GMC_OxRdtase_N"/>
</dbReference>
<evidence type="ECO:0000256" key="3">
    <source>
        <dbReference type="ARBA" id="ARBA00022630"/>
    </source>
</evidence>
<comment type="caution">
    <text evidence="10">The sequence shown here is derived from an EMBL/GenBank/DDBJ whole genome shotgun (WGS) entry which is preliminary data.</text>
</comment>
<comment type="similarity">
    <text evidence="2 6">Belongs to the GMC oxidoreductase family.</text>
</comment>
<feature type="domain" description="Glucose-methanol-choline oxidoreductase N-terminal" evidence="9">
    <location>
        <begin position="256"/>
        <end position="270"/>
    </location>
</feature>
<dbReference type="Pfam" id="PF05199">
    <property type="entry name" value="GMC_oxred_C"/>
    <property type="match status" value="1"/>
</dbReference>
<reference evidence="10 11" key="1">
    <citation type="submission" date="2016-10" db="EMBL/GenBank/DDBJ databases">
        <title>Comparative genome analysis of multiple Pseudomonas spp. focuses on biocontrol and plant growth promoting traits.</title>
        <authorList>
            <person name="Tao X.-Y."/>
            <person name="Taylor C.G."/>
        </authorList>
    </citation>
    <scope>NUCLEOTIDE SEQUENCE [LARGE SCALE GENOMIC DNA]</scope>
    <source>
        <strain evidence="10 11">38D7</strain>
    </source>
</reference>
<dbReference type="PROSITE" id="PS00623">
    <property type="entry name" value="GMC_OXRED_1"/>
    <property type="match status" value="1"/>
</dbReference>
<dbReference type="Proteomes" id="UP000285636">
    <property type="component" value="Unassembled WGS sequence"/>
</dbReference>
<proteinExistence type="inferred from homology"/>
<dbReference type="PIRSF" id="PIRSF000137">
    <property type="entry name" value="Alcohol_oxidase"/>
    <property type="match status" value="1"/>
</dbReference>
<dbReference type="RefSeq" id="WP_123436097.1">
    <property type="nucleotide sequence ID" value="NZ_MOBK01000014.1"/>
</dbReference>
<dbReference type="SUPFAM" id="SSF54373">
    <property type="entry name" value="FAD-linked reductases, C-terminal domain"/>
    <property type="match status" value="1"/>
</dbReference>
<evidence type="ECO:0000256" key="7">
    <source>
        <dbReference type="SAM" id="MobiDB-lite"/>
    </source>
</evidence>